<sequence>MFCDGSFISDSTPAAFEITIVNSQGRVYDGKTGTSFVLIQFRRKLVVFSMLSELLLVITSQPVFVQIVRCFPLHCIRNPRHGLGCVGLPLRGWFFFSGLHHRFVLSLFLDV</sequence>
<protein>
    <submittedName>
        <fullName evidence="1">Uncharacterized protein</fullName>
    </submittedName>
</protein>
<dbReference type="Proteomes" id="UP001497516">
    <property type="component" value="Chromosome 3"/>
</dbReference>
<proteinExistence type="predicted"/>
<name>A0AAV2DQD0_9ROSI</name>
<reference evidence="1 2" key="1">
    <citation type="submission" date="2024-04" db="EMBL/GenBank/DDBJ databases">
        <authorList>
            <person name="Fracassetti M."/>
        </authorList>
    </citation>
    <scope>NUCLEOTIDE SEQUENCE [LARGE SCALE GENOMIC DNA]</scope>
</reference>
<evidence type="ECO:0000313" key="1">
    <source>
        <dbReference type="EMBL" id="CAL1375750.1"/>
    </source>
</evidence>
<gene>
    <name evidence="1" type="ORF">LTRI10_LOCUS17529</name>
</gene>
<accession>A0AAV2DQD0</accession>
<dbReference type="AlphaFoldDB" id="A0AAV2DQD0"/>
<dbReference type="EMBL" id="OZ034816">
    <property type="protein sequence ID" value="CAL1375750.1"/>
    <property type="molecule type" value="Genomic_DNA"/>
</dbReference>
<organism evidence="1 2">
    <name type="scientific">Linum trigynum</name>
    <dbReference type="NCBI Taxonomy" id="586398"/>
    <lineage>
        <taxon>Eukaryota</taxon>
        <taxon>Viridiplantae</taxon>
        <taxon>Streptophyta</taxon>
        <taxon>Embryophyta</taxon>
        <taxon>Tracheophyta</taxon>
        <taxon>Spermatophyta</taxon>
        <taxon>Magnoliopsida</taxon>
        <taxon>eudicotyledons</taxon>
        <taxon>Gunneridae</taxon>
        <taxon>Pentapetalae</taxon>
        <taxon>rosids</taxon>
        <taxon>fabids</taxon>
        <taxon>Malpighiales</taxon>
        <taxon>Linaceae</taxon>
        <taxon>Linum</taxon>
    </lineage>
</organism>
<keyword evidence="2" id="KW-1185">Reference proteome</keyword>
<evidence type="ECO:0000313" key="2">
    <source>
        <dbReference type="Proteomes" id="UP001497516"/>
    </source>
</evidence>